<dbReference type="Gene3D" id="3.90.180.10">
    <property type="entry name" value="Medium-chain alcohol dehydrogenases, catalytic domain"/>
    <property type="match status" value="1"/>
</dbReference>
<dbReference type="GO" id="GO:0006062">
    <property type="term" value="P:sorbitol catabolic process"/>
    <property type="evidence" value="ECO:0007669"/>
    <property type="project" value="TreeGrafter"/>
</dbReference>
<protein>
    <recommendedName>
        <fullName evidence="8">Alcohol dehydrogenase-like C-terminal domain-containing protein</fullName>
    </recommendedName>
</protein>
<organism evidence="6 7">
    <name type="scientific">Phytophthora cactorum</name>
    <dbReference type="NCBI Taxonomy" id="29920"/>
    <lineage>
        <taxon>Eukaryota</taxon>
        <taxon>Sar</taxon>
        <taxon>Stramenopiles</taxon>
        <taxon>Oomycota</taxon>
        <taxon>Peronosporomycetes</taxon>
        <taxon>Peronosporales</taxon>
        <taxon>Peronosporaceae</taxon>
        <taxon>Phytophthora</taxon>
    </lineage>
</organism>
<evidence type="ECO:0000256" key="1">
    <source>
        <dbReference type="ARBA" id="ARBA00001947"/>
    </source>
</evidence>
<keyword evidence="5" id="KW-0560">Oxidoreductase</keyword>
<comment type="similarity">
    <text evidence="2">Belongs to the zinc-containing alcohol dehydrogenase family.</text>
</comment>
<dbReference type="PANTHER" id="PTHR43161:SF12">
    <property type="entry name" value="L-ARABINITOL 4-DEHYDROGENASE"/>
    <property type="match status" value="1"/>
</dbReference>
<keyword evidence="3" id="KW-0479">Metal-binding</keyword>
<proteinExistence type="inferred from homology"/>
<sequence length="92" mass="9840">MWCHKIGNLSFEEGALLEPLSVALIGVTRSGVKIGDPVLICGASSIGLVTLDVCRAAGADPIVITDIDAARLEFAKTIMQDVATHHSTRRYY</sequence>
<evidence type="ECO:0000256" key="2">
    <source>
        <dbReference type="ARBA" id="ARBA00008072"/>
    </source>
</evidence>
<evidence type="ECO:0000256" key="4">
    <source>
        <dbReference type="ARBA" id="ARBA00022833"/>
    </source>
</evidence>
<keyword evidence="4" id="KW-0862">Zinc</keyword>
<name>A0A8T1GV99_9STRA</name>
<evidence type="ECO:0000313" key="7">
    <source>
        <dbReference type="Proteomes" id="UP000760860"/>
    </source>
</evidence>
<gene>
    <name evidence="6" type="ORF">PC129_g24658</name>
</gene>
<evidence type="ECO:0008006" key="8">
    <source>
        <dbReference type="Google" id="ProtNLM"/>
    </source>
</evidence>
<dbReference type="InterPro" id="IPR036291">
    <property type="entry name" value="NAD(P)-bd_dom_sf"/>
</dbReference>
<dbReference type="SUPFAM" id="SSF51735">
    <property type="entry name" value="NAD(P)-binding Rossmann-fold domains"/>
    <property type="match status" value="1"/>
</dbReference>
<evidence type="ECO:0000313" key="6">
    <source>
        <dbReference type="EMBL" id="KAG3196680.1"/>
    </source>
</evidence>
<evidence type="ECO:0000256" key="3">
    <source>
        <dbReference type="ARBA" id="ARBA00022723"/>
    </source>
</evidence>
<comment type="cofactor">
    <cofactor evidence="1">
        <name>Zn(2+)</name>
        <dbReference type="ChEBI" id="CHEBI:29105"/>
    </cofactor>
</comment>
<comment type="caution">
    <text evidence="6">The sequence shown here is derived from an EMBL/GenBank/DDBJ whole genome shotgun (WGS) entry which is preliminary data.</text>
</comment>
<dbReference type="EMBL" id="RCMV01003992">
    <property type="protein sequence ID" value="KAG3196680.1"/>
    <property type="molecule type" value="Genomic_DNA"/>
</dbReference>
<dbReference type="Proteomes" id="UP000760860">
    <property type="component" value="Unassembled WGS sequence"/>
</dbReference>
<accession>A0A8T1GV99</accession>
<dbReference type="GO" id="GO:0046872">
    <property type="term" value="F:metal ion binding"/>
    <property type="evidence" value="ECO:0007669"/>
    <property type="project" value="UniProtKB-KW"/>
</dbReference>
<dbReference type="GO" id="GO:0003939">
    <property type="term" value="F:L-iditol 2-dehydrogenase (NAD+) activity"/>
    <property type="evidence" value="ECO:0007669"/>
    <property type="project" value="TreeGrafter"/>
</dbReference>
<dbReference type="AlphaFoldDB" id="A0A8T1GV99"/>
<dbReference type="Gene3D" id="3.40.50.720">
    <property type="entry name" value="NAD(P)-binding Rossmann-like Domain"/>
    <property type="match status" value="1"/>
</dbReference>
<evidence type="ECO:0000256" key="5">
    <source>
        <dbReference type="ARBA" id="ARBA00023002"/>
    </source>
</evidence>
<reference evidence="6" key="1">
    <citation type="submission" date="2018-05" db="EMBL/GenBank/DDBJ databases">
        <title>Effector identification in a new, highly contiguous assembly of the strawberry crown rot pathogen Phytophthora cactorum.</title>
        <authorList>
            <person name="Armitage A.D."/>
            <person name="Nellist C.F."/>
            <person name="Bates H."/>
            <person name="Vickerstaff R.J."/>
            <person name="Harrison R.J."/>
        </authorList>
    </citation>
    <scope>NUCLEOTIDE SEQUENCE</scope>
    <source>
        <strain evidence="6">P421</strain>
    </source>
</reference>
<dbReference type="PANTHER" id="PTHR43161">
    <property type="entry name" value="SORBITOL DEHYDROGENASE"/>
    <property type="match status" value="1"/>
</dbReference>